<dbReference type="GO" id="GO:0006465">
    <property type="term" value="P:signal peptide processing"/>
    <property type="evidence" value="ECO:0007669"/>
    <property type="project" value="InterPro"/>
</dbReference>
<dbReference type="PROSITE" id="PS00501">
    <property type="entry name" value="SPASE_I_1"/>
    <property type="match status" value="1"/>
</dbReference>
<dbReference type="Pfam" id="PF10502">
    <property type="entry name" value="Peptidase_S26"/>
    <property type="match status" value="1"/>
</dbReference>
<dbReference type="InterPro" id="IPR019757">
    <property type="entry name" value="Pept_S26A_signal_pept_1_Lys-AS"/>
</dbReference>
<comment type="subcellular location">
    <subcellularLocation>
        <location evidence="2">Cell membrane</location>
        <topology evidence="2">Single-pass type II membrane protein</topology>
    </subcellularLocation>
    <subcellularLocation>
        <location evidence="9">Membrane</location>
        <topology evidence="9">Single-pass type II membrane protein</topology>
    </subcellularLocation>
</comment>
<dbReference type="PROSITE" id="PS00761">
    <property type="entry name" value="SPASE_I_3"/>
    <property type="match status" value="1"/>
</dbReference>
<keyword evidence="5 8" id="KW-0645">Protease</keyword>
<feature type="transmembrane region" description="Helical" evidence="8">
    <location>
        <begin position="69"/>
        <end position="91"/>
    </location>
</feature>
<dbReference type="NCBIfam" id="TIGR02227">
    <property type="entry name" value="sigpep_I_bact"/>
    <property type="match status" value="1"/>
</dbReference>
<feature type="domain" description="Peptidase S26" evidence="11">
    <location>
        <begin position="68"/>
        <end position="219"/>
    </location>
</feature>
<dbReference type="EMBL" id="FQVY01000002">
    <property type="protein sequence ID" value="SHG11501.1"/>
    <property type="molecule type" value="Genomic_DNA"/>
</dbReference>
<gene>
    <name evidence="12" type="ORF">SAMN05444424_1525</name>
</gene>
<dbReference type="PROSITE" id="PS00760">
    <property type="entry name" value="SPASE_I_2"/>
    <property type="match status" value="1"/>
</dbReference>
<comment type="similarity">
    <text evidence="3 9">Belongs to the peptidase S26 family.</text>
</comment>
<dbReference type="GO" id="GO:0005886">
    <property type="term" value="C:plasma membrane"/>
    <property type="evidence" value="ECO:0007669"/>
    <property type="project" value="UniProtKB-SubCell"/>
</dbReference>
<evidence type="ECO:0000256" key="9">
    <source>
        <dbReference type="RuleBase" id="RU362042"/>
    </source>
</evidence>
<keyword evidence="8" id="KW-0812">Transmembrane</keyword>
<dbReference type="AlphaFoldDB" id="A0AAQ1MDL9"/>
<evidence type="ECO:0000256" key="1">
    <source>
        <dbReference type="ARBA" id="ARBA00000677"/>
    </source>
</evidence>
<comment type="catalytic activity">
    <reaction evidence="1 8">
        <text>Cleavage of hydrophobic, N-terminal signal or leader sequences from secreted and periplasmic proteins.</text>
        <dbReference type="EC" id="3.4.21.89"/>
    </reaction>
</comment>
<evidence type="ECO:0000256" key="5">
    <source>
        <dbReference type="ARBA" id="ARBA00022670"/>
    </source>
</evidence>
<dbReference type="InterPro" id="IPR000223">
    <property type="entry name" value="Pept_S26A_signal_pept_1"/>
</dbReference>
<evidence type="ECO:0000256" key="7">
    <source>
        <dbReference type="PIRSR" id="PIRSR600223-1"/>
    </source>
</evidence>
<evidence type="ECO:0000313" key="13">
    <source>
        <dbReference type="Proteomes" id="UP000184089"/>
    </source>
</evidence>
<dbReference type="InterPro" id="IPR019758">
    <property type="entry name" value="Pept_S26A_signal_pept_1_CS"/>
</dbReference>
<dbReference type="InterPro" id="IPR019756">
    <property type="entry name" value="Pept_S26A_signal_pept_1_Ser-AS"/>
</dbReference>
<sequence>MNRKPTSSSLPTVEQLEAELKRETSRKRHKQSAKTKEMGDSSSSFVDQLEEELKRDTYKKRYWHMLRSTVSILIVVAAIVVLISNLFLPVLRIYGSSMTPTLVNGNIVVAMRYGNYDRGDVIAFYYNNKILVKRVIGLPGEQVDIDENGNVSINGEPLEEPYLEETALGECDIELPYQVPDGRYFVMGDHRSVSSDSRSSQVGCISEEQIIGKLFFRIWPLNGIGTLE</sequence>
<evidence type="ECO:0000313" key="12">
    <source>
        <dbReference type="EMBL" id="SHG11501.1"/>
    </source>
</evidence>
<accession>A0AAQ1MDL9</accession>
<feature type="compositionally biased region" description="Polar residues" evidence="10">
    <location>
        <begin position="1"/>
        <end position="12"/>
    </location>
</feature>
<dbReference type="InterPro" id="IPR019533">
    <property type="entry name" value="Peptidase_S26"/>
</dbReference>
<dbReference type="SUPFAM" id="SSF51306">
    <property type="entry name" value="LexA/Signal peptidase"/>
    <property type="match status" value="1"/>
</dbReference>
<keyword evidence="8" id="KW-0472">Membrane</keyword>
<dbReference type="CDD" id="cd06462">
    <property type="entry name" value="Peptidase_S24_S26"/>
    <property type="match status" value="1"/>
</dbReference>
<evidence type="ECO:0000259" key="11">
    <source>
        <dbReference type="Pfam" id="PF10502"/>
    </source>
</evidence>
<reference evidence="13" key="1">
    <citation type="submission" date="2016-11" db="EMBL/GenBank/DDBJ databases">
        <authorList>
            <person name="Jaros S."/>
            <person name="Januszkiewicz K."/>
            <person name="Wedrychowicz H."/>
        </authorList>
    </citation>
    <scope>NUCLEOTIDE SEQUENCE [LARGE SCALE GENOMIC DNA]</scope>
    <source>
        <strain evidence="13">DSM 4029</strain>
    </source>
</reference>
<dbReference type="InterPro" id="IPR036286">
    <property type="entry name" value="LexA/Signal_pep-like_sf"/>
</dbReference>
<organism evidence="12 13">
    <name type="scientific">Bittarella massiliensis</name>
    <name type="common">ex Durand et al. 2017</name>
    <dbReference type="NCBI Taxonomy" id="1720313"/>
    <lineage>
        <taxon>Bacteria</taxon>
        <taxon>Bacillati</taxon>
        <taxon>Bacillota</taxon>
        <taxon>Clostridia</taxon>
        <taxon>Eubacteriales</taxon>
        <taxon>Oscillospiraceae</taxon>
        <taxon>Bittarella (ex Durand et al. 2017)</taxon>
    </lineage>
</organism>
<name>A0AAQ1MDL9_9FIRM</name>
<dbReference type="PANTHER" id="PTHR43390">
    <property type="entry name" value="SIGNAL PEPTIDASE I"/>
    <property type="match status" value="1"/>
</dbReference>
<dbReference type="PANTHER" id="PTHR43390:SF1">
    <property type="entry name" value="CHLOROPLAST PROCESSING PEPTIDASE"/>
    <property type="match status" value="1"/>
</dbReference>
<dbReference type="Gene3D" id="2.10.109.10">
    <property type="entry name" value="Umud Fragment, subunit A"/>
    <property type="match status" value="1"/>
</dbReference>
<dbReference type="Proteomes" id="UP000184089">
    <property type="component" value="Unassembled WGS sequence"/>
</dbReference>
<dbReference type="PRINTS" id="PR00727">
    <property type="entry name" value="LEADERPTASE"/>
</dbReference>
<feature type="active site" evidence="7">
    <location>
        <position position="97"/>
    </location>
</feature>
<evidence type="ECO:0000256" key="3">
    <source>
        <dbReference type="ARBA" id="ARBA00009370"/>
    </source>
</evidence>
<feature type="region of interest" description="Disordered" evidence="10">
    <location>
        <begin position="1"/>
        <end position="43"/>
    </location>
</feature>
<evidence type="ECO:0000256" key="4">
    <source>
        <dbReference type="ARBA" id="ARBA00013208"/>
    </source>
</evidence>
<keyword evidence="6 8" id="KW-0378">Hydrolase</keyword>
<keyword evidence="8" id="KW-1133">Transmembrane helix</keyword>
<evidence type="ECO:0000256" key="10">
    <source>
        <dbReference type="SAM" id="MobiDB-lite"/>
    </source>
</evidence>
<dbReference type="RefSeq" id="WP_081692899.1">
    <property type="nucleotide sequence ID" value="NZ_FQVY01000002.1"/>
</dbReference>
<evidence type="ECO:0000256" key="6">
    <source>
        <dbReference type="ARBA" id="ARBA00022801"/>
    </source>
</evidence>
<feature type="active site" evidence="7">
    <location>
        <position position="133"/>
    </location>
</feature>
<feature type="compositionally biased region" description="Basic residues" evidence="10">
    <location>
        <begin position="24"/>
        <end position="33"/>
    </location>
</feature>
<evidence type="ECO:0000256" key="2">
    <source>
        <dbReference type="ARBA" id="ARBA00004401"/>
    </source>
</evidence>
<comment type="caution">
    <text evidence="12">The sequence shown here is derived from an EMBL/GenBank/DDBJ whole genome shotgun (WGS) entry which is preliminary data.</text>
</comment>
<proteinExistence type="inferred from homology"/>
<evidence type="ECO:0000256" key="8">
    <source>
        <dbReference type="RuleBase" id="RU003993"/>
    </source>
</evidence>
<dbReference type="GO" id="GO:0009003">
    <property type="term" value="F:signal peptidase activity"/>
    <property type="evidence" value="ECO:0007669"/>
    <property type="project" value="UniProtKB-EC"/>
</dbReference>
<dbReference type="GO" id="GO:0004252">
    <property type="term" value="F:serine-type endopeptidase activity"/>
    <property type="evidence" value="ECO:0007669"/>
    <property type="project" value="InterPro"/>
</dbReference>
<dbReference type="EC" id="3.4.21.89" evidence="4 8"/>
<protein>
    <recommendedName>
        <fullName evidence="4 8">Signal peptidase I</fullName>
        <ecNumber evidence="4 8">3.4.21.89</ecNumber>
    </recommendedName>
</protein>